<evidence type="ECO:0000313" key="3">
    <source>
        <dbReference type="Proteomes" id="UP000273326"/>
    </source>
</evidence>
<organism evidence="2 3">
    <name type="scientific">Jeotgalibaca ciconiae</name>
    <dbReference type="NCBI Taxonomy" id="2496265"/>
    <lineage>
        <taxon>Bacteria</taxon>
        <taxon>Bacillati</taxon>
        <taxon>Bacillota</taxon>
        <taxon>Bacilli</taxon>
        <taxon>Lactobacillales</taxon>
        <taxon>Carnobacteriaceae</taxon>
        <taxon>Jeotgalibaca</taxon>
    </lineage>
</organism>
<evidence type="ECO:0000256" key="1">
    <source>
        <dbReference type="SAM" id="SignalP"/>
    </source>
</evidence>
<protein>
    <submittedName>
        <fullName evidence="2">Uncharacterized protein</fullName>
    </submittedName>
</protein>
<keyword evidence="3" id="KW-1185">Reference proteome</keyword>
<keyword evidence="1" id="KW-0732">Signal</keyword>
<evidence type="ECO:0000313" key="2">
    <source>
        <dbReference type="EMBL" id="AZP05303.1"/>
    </source>
</evidence>
<dbReference type="EMBL" id="CP034465">
    <property type="protein sequence ID" value="AZP05303.1"/>
    <property type="molecule type" value="Genomic_DNA"/>
</dbReference>
<dbReference type="OrthoDB" id="10002477at2"/>
<feature type="signal peptide" evidence="1">
    <location>
        <begin position="1"/>
        <end position="28"/>
    </location>
</feature>
<sequence length="333" mass="36914">MKRFINIVLIVTLFISTSGLMNVLSVNAASTSNATSPSIESENYFSEVFESNGVQYFYEQTAEYTITITRALNGEQTIVYKDTLNNGSDEIFYHFEKRNSEISHYVYETIPEEEVQTIPLDSSDIEKLKSIRDAVLNNEITFEKQALQNIAEVTYFEEEGETDSLSSIQPASASKVTQALSAIYGSPYLNKYLTSLTRRGYTGYLYQHMTFGSSIKTSVLFDVLTGIGIVATAFGTPISSLLGIAAWVSAGAAGYQLVRLTSFSQWNATVYLQKEVKVSNSYPYRAFYERYLTAVTGSQGTAALSGVNSSYKSSDYDNNTTLLTKGIDLYIGY</sequence>
<accession>A0A3Q9BLZ3</accession>
<proteinExistence type="predicted"/>
<dbReference type="Proteomes" id="UP000273326">
    <property type="component" value="Chromosome"/>
</dbReference>
<dbReference type="AlphaFoldDB" id="A0A3Q9BLZ3"/>
<gene>
    <name evidence="2" type="ORF">EJN90_11995</name>
</gene>
<dbReference type="KEGG" id="jeh:EJN90_11995"/>
<name>A0A3Q9BLZ3_9LACT</name>
<reference evidence="3" key="1">
    <citation type="submission" date="2018-12" db="EMBL/GenBank/DDBJ databases">
        <title>Complete genome sequencing of Jeotgalibaca sp. H21T32.</title>
        <authorList>
            <person name="Bae J.-W."/>
            <person name="Lee S.-Y."/>
        </authorList>
    </citation>
    <scope>NUCLEOTIDE SEQUENCE [LARGE SCALE GENOMIC DNA]</scope>
    <source>
        <strain evidence="3">H21T32</strain>
    </source>
</reference>
<feature type="chain" id="PRO_5018705630" evidence="1">
    <location>
        <begin position="29"/>
        <end position="333"/>
    </location>
</feature>
<dbReference type="RefSeq" id="WP_126111562.1">
    <property type="nucleotide sequence ID" value="NZ_CP034465.1"/>
</dbReference>